<dbReference type="NCBIfam" id="TIGR02601">
    <property type="entry name" value="autotrns_rpt"/>
    <property type="match status" value="2"/>
</dbReference>
<evidence type="ECO:0000259" key="4">
    <source>
        <dbReference type="PROSITE" id="PS51208"/>
    </source>
</evidence>
<name>A0A840RAS9_9NEIS</name>
<dbReference type="CDD" id="cd01344">
    <property type="entry name" value="PL2_Passenger_AT"/>
    <property type="match status" value="1"/>
</dbReference>
<dbReference type="RefSeq" id="WP_184096497.1">
    <property type="nucleotide sequence ID" value="NZ_JACHHN010000001.1"/>
</dbReference>
<dbReference type="InterPro" id="IPR024973">
    <property type="entry name" value="ESPR"/>
</dbReference>
<protein>
    <submittedName>
        <fullName evidence="5">Outer membrane autotransporter protein</fullName>
    </submittedName>
</protein>
<reference evidence="5 6" key="1">
    <citation type="submission" date="2020-08" db="EMBL/GenBank/DDBJ databases">
        <title>Genomic Encyclopedia of Type Strains, Phase IV (KMG-IV): sequencing the most valuable type-strain genomes for metagenomic binning, comparative biology and taxonomic classification.</title>
        <authorList>
            <person name="Goeker M."/>
        </authorList>
    </citation>
    <scope>NUCLEOTIDE SEQUENCE [LARGE SCALE GENOMIC DNA]</scope>
    <source>
        <strain evidence="5 6">DSM 18233</strain>
    </source>
</reference>
<dbReference type="SUPFAM" id="SSF103515">
    <property type="entry name" value="Autotransporter"/>
    <property type="match status" value="1"/>
</dbReference>
<evidence type="ECO:0000313" key="5">
    <source>
        <dbReference type="EMBL" id="MBB5189411.1"/>
    </source>
</evidence>
<feature type="domain" description="Autotransporter" evidence="4">
    <location>
        <begin position="1505"/>
        <end position="1784"/>
    </location>
</feature>
<proteinExistence type="predicted"/>
<keyword evidence="1" id="KW-0732">Signal</keyword>
<evidence type="ECO:0000256" key="3">
    <source>
        <dbReference type="SAM" id="MobiDB-lite"/>
    </source>
</evidence>
<keyword evidence="2" id="KW-0843">Virulence</keyword>
<dbReference type="InterPro" id="IPR051551">
    <property type="entry name" value="Autotransporter_adhesion"/>
</dbReference>
<dbReference type="NCBIfam" id="TIGR01414">
    <property type="entry name" value="autotrans_barl"/>
    <property type="match status" value="1"/>
</dbReference>
<dbReference type="InterPro" id="IPR012332">
    <property type="entry name" value="Autotransporter_pectin_lyase_C"/>
</dbReference>
<dbReference type="InterPro" id="IPR011050">
    <property type="entry name" value="Pectin_lyase_fold/virulence"/>
</dbReference>
<dbReference type="Gene3D" id="2.40.128.130">
    <property type="entry name" value="Autotransporter beta-domain"/>
    <property type="match status" value="1"/>
</dbReference>
<keyword evidence="6" id="KW-1185">Reference proteome</keyword>
<dbReference type="Proteomes" id="UP000543030">
    <property type="component" value="Unassembled WGS sequence"/>
</dbReference>
<comment type="caution">
    <text evidence="5">The sequence shown here is derived from an EMBL/GenBank/DDBJ whole genome shotgun (WGS) entry which is preliminary data.</text>
</comment>
<dbReference type="InterPro" id="IPR036709">
    <property type="entry name" value="Autotransporte_beta_dom_sf"/>
</dbReference>
<dbReference type="InterPro" id="IPR043990">
    <property type="entry name" value="AC_1"/>
</dbReference>
<feature type="region of interest" description="Disordered" evidence="3">
    <location>
        <begin position="1438"/>
        <end position="1460"/>
    </location>
</feature>
<accession>A0A840RAS9</accession>
<dbReference type="GO" id="GO:0019867">
    <property type="term" value="C:outer membrane"/>
    <property type="evidence" value="ECO:0007669"/>
    <property type="project" value="InterPro"/>
</dbReference>
<dbReference type="InterPro" id="IPR006315">
    <property type="entry name" value="OM_autotransptr_brl_dom"/>
</dbReference>
<dbReference type="SUPFAM" id="SSF51126">
    <property type="entry name" value="Pectin lyase-like"/>
    <property type="match status" value="1"/>
</dbReference>
<gene>
    <name evidence="5" type="ORF">HNQ50_000121</name>
</gene>
<dbReference type="PROSITE" id="PS51208">
    <property type="entry name" value="AUTOTRANSPORTER"/>
    <property type="match status" value="1"/>
</dbReference>
<dbReference type="Pfam" id="PF03797">
    <property type="entry name" value="Autotransporter"/>
    <property type="match status" value="1"/>
</dbReference>
<dbReference type="Pfam" id="PF12951">
    <property type="entry name" value="PATR"/>
    <property type="match status" value="3"/>
</dbReference>
<dbReference type="Pfam" id="PF13018">
    <property type="entry name" value="ESPR"/>
    <property type="match status" value="1"/>
</dbReference>
<organism evidence="5 6">
    <name type="scientific">Silvimonas terrae</name>
    <dbReference type="NCBI Taxonomy" id="300266"/>
    <lineage>
        <taxon>Bacteria</taxon>
        <taxon>Pseudomonadati</taxon>
        <taxon>Pseudomonadota</taxon>
        <taxon>Betaproteobacteria</taxon>
        <taxon>Neisseriales</taxon>
        <taxon>Chitinibacteraceae</taxon>
        <taxon>Silvimonas</taxon>
    </lineage>
</organism>
<dbReference type="SMART" id="SM00869">
    <property type="entry name" value="Autotransporter"/>
    <property type="match status" value="1"/>
</dbReference>
<dbReference type="InterPro" id="IPR013425">
    <property type="entry name" value="Autotrns_rpt"/>
</dbReference>
<evidence type="ECO:0000256" key="1">
    <source>
        <dbReference type="ARBA" id="ARBA00022729"/>
    </source>
</evidence>
<evidence type="ECO:0000313" key="6">
    <source>
        <dbReference type="Proteomes" id="UP000543030"/>
    </source>
</evidence>
<dbReference type="PANTHER" id="PTHR35037">
    <property type="entry name" value="C-TERMINAL REGION OF AIDA-LIKE PROTEIN"/>
    <property type="match status" value="1"/>
</dbReference>
<sequence>MNRFFRTIWNATHNAWVAVAENASAHGKPAKQAAVGEHLHLPRGVWAMGYGLVLALASADALAVATVELTDGDSKTIMGGYKDQAKAGGAAPDATQVVENYLFTGGTLDVTGGYYRATGKFTVAEGQYGKITGGSGTGLPSYFPTLPALDVAPSKSGAMFLLYDPREPGGQLVLEKNATLEIAFNYEGRNYVAITNNGNFDYNYTPVVFGENSHIKLTGGTFRYDPYRHDTDVKLSNFIFNGGWLSTRGGDDIITADENNQAIGKIEMGMGSDTFIIPEGVSITALRINGQPVSEVRMYEFADTQDKGTGALTGNMAEGTGQNPSDTVQIRANASSTDIVYNFGYYNDVMTLADGAQLIGGKVSMGNGPDTFTATAATLDGVSIKLDDGDDTLNLTGTTLQGGVAMDLGNGNDTANLRDLSLNLANASSLLLGAGNDTANLTNVRISGSAGADSITFGAGADTLNLTRVNVDQASIGMTSGANMVNVLADASGGTTVVTDSLNFTSADKLSTLRVQDGATLALDDASVGFAGKIQINAGGTLAGTGAVTSTNGVVLDGTLQVGDGASDGALSVSDSGRIDANNGALITGSGTLSSSGITLNGGVNASIAASRALVYNDGLAGSGSLHKAGAGTLALGAANSYSGGSNVDAGTLRLTHQNAAGTGAVALAGNGTVALDFSGTNGLYDADFANNLTGSGNAVVSGHDINIAGDNSAFAGQWQINNAASMQVRASLQHLGTAGIALDGTLNVAPTNSGFTLNNNLTGQGTIVAKMGTGHDAFNFGANTGNAFAGTLDMGQGTLALQDDNTRALTNATLLVDQGSVVTVGDGEQTIGRLTFNGGTTIFNATVPDATVAQSTINTTHLDASGTGTVGITVPVPYAPSPIDTPETTNLLQQDDGEIGVQLVKATTVNGYGGALTLQDQNGNGVGGSQMLEIAQQDQIVALGTYGYRLTTEPGDGLYVNYGLTQLDLQQGQTLTLAQNTGATGAAADMSAQIIGAGNLAINARDSVVSLSNANNRYEGETSVQSGTLRLEANHALGQTRQLNMADATRTDLNGTSQTIGALQGAAGSTLDFNGGALGIDHGGTSQGALTGAGELRAWGGTLDVHGANPGLAVSTHIADGATVRLDHVQGLGSGKISDLGTLQLTGATGDLVNMLDGTGAVSLTNAADVTLAANNRVFSGQFATATGTQLTASSADNLGTARVSNSGTLNLNVNQDWALANAVEGAGTVVKNGPATLSVNTAQAWSGNTEVNGGTLFVGSAGQLASANVNVAPVARLGGYGTVQGTVNNQGGVLVGSAAQAGGPVGAFNIGGDLHNAGTVTLAGANAQPGNTLKIAGNYVGQPGSTLIFSTTLGDDHSITDRMEVTGNTSGSSHVAVKNANGAGALTHRGIELIRVDGQSDGQFALQGRAVGGAYEYKLIQGSDDAADGNWYLRSQKDATEDGGANRPTDPGPSDRSAVVDQAFTTPVFRPEPGAYLANQSAVKGWQMQTLRDRVGESYFDQNTAAPRGAWARVTGDRTDSKAGQGELSQTGSRYLLQVGSELARWDRENGQRAHLGAMVSAGTAATDVSADGNQARARGEVSGVSVGVYGTWFGNAAEHKGPYVDTWLQYGHFDNKVSADAYATQSYLSRALSASVEAGYDLPVHEGEGQQVVATPQAQLVYTHYRAGNVVDAAGTRISAQNSGQLDTRLGVRIYQRHTVDDGSNRVQPFVEANWLHGNHADTVSFDGQTITTDTPASRGELKAGLEARLDRDTTAWAQGHGQWATDFSSYGALGGLKIRW</sequence>
<dbReference type="EMBL" id="JACHHN010000001">
    <property type="protein sequence ID" value="MBB5189411.1"/>
    <property type="molecule type" value="Genomic_DNA"/>
</dbReference>
<evidence type="ECO:0000256" key="2">
    <source>
        <dbReference type="ARBA" id="ARBA00023026"/>
    </source>
</evidence>
<dbReference type="PANTHER" id="PTHR35037:SF3">
    <property type="entry name" value="C-TERMINAL REGION OF AIDA-LIKE PROTEIN"/>
    <property type="match status" value="1"/>
</dbReference>
<dbReference type="InterPro" id="IPR005546">
    <property type="entry name" value="Autotransporte_beta"/>
</dbReference>
<dbReference type="Gene3D" id="2.160.20.20">
    <property type="match status" value="1"/>
</dbReference>
<dbReference type="Pfam" id="PF18883">
    <property type="entry name" value="AC_1"/>
    <property type="match status" value="1"/>
</dbReference>